<dbReference type="RefSeq" id="WP_234563447.1">
    <property type="nucleotide sequence ID" value="NZ_JAJTTD010000001.1"/>
</dbReference>
<dbReference type="AlphaFoldDB" id="A0AAP2TNF4"/>
<dbReference type="Proteomes" id="UP001206014">
    <property type="component" value="Unassembled WGS sequence"/>
</dbReference>
<protein>
    <submittedName>
        <fullName evidence="1">Murein L,D-transpeptidase catalytic domain family protein</fullName>
    </submittedName>
</protein>
<organism evidence="1 3">
    <name type="scientific">Segatella copri</name>
    <dbReference type="NCBI Taxonomy" id="165179"/>
    <lineage>
        <taxon>Bacteria</taxon>
        <taxon>Pseudomonadati</taxon>
        <taxon>Bacteroidota</taxon>
        <taxon>Bacteroidia</taxon>
        <taxon>Bacteroidales</taxon>
        <taxon>Prevotellaceae</taxon>
        <taxon>Segatella</taxon>
    </lineage>
</organism>
<dbReference type="EMBL" id="JANDXR010000001">
    <property type="protein sequence ID" value="MCP9499954.1"/>
    <property type="molecule type" value="Genomic_DNA"/>
</dbReference>
<sequence length="171" mass="19415">MDCENLTQVRDYCDRRGYSTDYYILVDFSIPSGKKRFFIYDLQRGKRVMSSYCMHGNGKGNTAAQPKFSNNPGSGCTSLGRYVMIGKGGMKFKNCVRLRGLDKSNYLAEARGILIHSAGKVTRFSGEKEYIPLGTECRGCFTVSRSCVEKVMQIYKESSKRRPILIYAKYK</sequence>
<accession>A0AAP2TNF4</accession>
<reference evidence="1" key="1">
    <citation type="submission" date="2022-07" db="EMBL/GenBank/DDBJ databases">
        <title>Prevotella copri.</title>
        <authorList>
            <person name="Yang C."/>
        </authorList>
    </citation>
    <scope>NUCLEOTIDE SEQUENCE</scope>
    <source>
        <strain evidence="2">HF1805</strain>
        <strain evidence="1">HF88</strain>
    </source>
</reference>
<gene>
    <name evidence="2" type="ORF">NNC68_03325</name>
    <name evidence="1" type="ORF">NND11_00060</name>
</gene>
<dbReference type="InterPro" id="IPR032676">
    <property type="entry name" value="YkuD_2"/>
</dbReference>
<dbReference type="Pfam" id="PF13645">
    <property type="entry name" value="YkuD_2"/>
    <property type="match status" value="1"/>
</dbReference>
<evidence type="ECO:0000313" key="2">
    <source>
        <dbReference type="EMBL" id="MCP9548509.1"/>
    </source>
</evidence>
<evidence type="ECO:0000313" key="1">
    <source>
        <dbReference type="EMBL" id="MCP9499954.1"/>
    </source>
</evidence>
<dbReference type="Proteomes" id="UP001205506">
    <property type="component" value="Unassembled WGS sequence"/>
</dbReference>
<dbReference type="EMBL" id="JANDWU010000003">
    <property type="protein sequence ID" value="MCP9548509.1"/>
    <property type="molecule type" value="Genomic_DNA"/>
</dbReference>
<name>A0AAP2TNF4_9BACT</name>
<dbReference type="PANTHER" id="PTHR38477:SF1">
    <property type="entry name" value="MUREIN L,D-TRANSPEPTIDASE CATALYTIC DOMAIN FAMILY PROTEIN"/>
    <property type="match status" value="1"/>
</dbReference>
<dbReference type="PANTHER" id="PTHR38477">
    <property type="entry name" value="HYPOTHETICAL EXPORTED PROTEIN"/>
    <property type="match status" value="1"/>
</dbReference>
<evidence type="ECO:0000313" key="3">
    <source>
        <dbReference type="Proteomes" id="UP001206014"/>
    </source>
</evidence>
<proteinExistence type="predicted"/>
<comment type="caution">
    <text evidence="1">The sequence shown here is derived from an EMBL/GenBank/DDBJ whole genome shotgun (WGS) entry which is preliminary data.</text>
</comment>